<feature type="transmembrane region" description="Helical" evidence="2">
    <location>
        <begin position="287"/>
        <end position="305"/>
    </location>
</feature>
<keyword evidence="2" id="KW-0812">Transmembrane</keyword>
<name>A0A8H3III9_9LECA</name>
<evidence type="ECO:0000256" key="1">
    <source>
        <dbReference type="SAM" id="MobiDB-lite"/>
    </source>
</evidence>
<evidence type="ECO:0000256" key="2">
    <source>
        <dbReference type="SAM" id="Phobius"/>
    </source>
</evidence>
<gene>
    <name evidence="4" type="ORF">IMSHALPRED_004806</name>
</gene>
<dbReference type="OrthoDB" id="5341582at2759"/>
<keyword evidence="5" id="KW-1185">Reference proteome</keyword>
<sequence>MTMQQDLLKPPKTLQIERLDDSNGSAAENKSREHRTLAALWLRLQRRLHAGDAGETVDKNAAQARQTTQIEDFRPGYPQFSALIASHTSFHVCRRFLRIRARLLLLKQDELSLLESQLDRIDREETRDLFLGNRRRDQNAERQQVLMKLEDALAGYDAILDRNRGILAFHNPRKKDVVNIRNWVENKSSLARNETAYLFQSKDLMTILSPQDAAVARLTPVLEGFMRTGYRLFRKPQCDVSRDPNISLFPDSLLQRLTRSLLASIIVVLLLVPIVILNALASIALRMAVIVVASAFLVIAVSSFTNAKTVELFVSGAT</sequence>
<feature type="region of interest" description="Disordered" evidence="1">
    <location>
        <begin position="1"/>
        <end position="31"/>
    </location>
</feature>
<keyword evidence="2" id="KW-1133">Transmembrane helix</keyword>
<dbReference type="AlphaFoldDB" id="A0A8H3III9"/>
<feature type="domain" description="DUF6594" evidence="3">
    <location>
        <begin position="77"/>
        <end position="318"/>
    </location>
</feature>
<comment type="caution">
    <text evidence="4">The sequence shown here is derived from an EMBL/GenBank/DDBJ whole genome shotgun (WGS) entry which is preliminary data.</text>
</comment>
<proteinExistence type="predicted"/>
<organism evidence="4 5">
    <name type="scientific">Imshaugia aleurites</name>
    <dbReference type="NCBI Taxonomy" id="172621"/>
    <lineage>
        <taxon>Eukaryota</taxon>
        <taxon>Fungi</taxon>
        <taxon>Dikarya</taxon>
        <taxon>Ascomycota</taxon>
        <taxon>Pezizomycotina</taxon>
        <taxon>Lecanoromycetes</taxon>
        <taxon>OSLEUM clade</taxon>
        <taxon>Lecanoromycetidae</taxon>
        <taxon>Lecanorales</taxon>
        <taxon>Lecanorineae</taxon>
        <taxon>Parmeliaceae</taxon>
        <taxon>Imshaugia</taxon>
    </lineage>
</organism>
<dbReference type="Pfam" id="PF20237">
    <property type="entry name" value="DUF6594"/>
    <property type="match status" value="1"/>
</dbReference>
<evidence type="ECO:0000313" key="4">
    <source>
        <dbReference type="EMBL" id="CAF9920063.1"/>
    </source>
</evidence>
<evidence type="ECO:0000313" key="5">
    <source>
        <dbReference type="Proteomes" id="UP000664534"/>
    </source>
</evidence>
<dbReference type="PANTHER" id="PTHR34502:SF3">
    <property type="entry name" value="DUF6594 DOMAIN-CONTAINING PROTEIN"/>
    <property type="match status" value="1"/>
</dbReference>
<reference evidence="4" key="1">
    <citation type="submission" date="2021-03" db="EMBL/GenBank/DDBJ databases">
        <authorList>
            <person name="Tagirdzhanova G."/>
        </authorList>
    </citation>
    <scope>NUCLEOTIDE SEQUENCE</scope>
</reference>
<dbReference type="PANTHER" id="PTHR34502">
    <property type="entry name" value="DUF6594 DOMAIN-CONTAINING PROTEIN-RELATED"/>
    <property type="match status" value="1"/>
</dbReference>
<protein>
    <recommendedName>
        <fullName evidence="3">DUF6594 domain-containing protein</fullName>
    </recommendedName>
</protein>
<dbReference type="InterPro" id="IPR046529">
    <property type="entry name" value="DUF6594"/>
</dbReference>
<dbReference type="EMBL" id="CAJPDT010000024">
    <property type="protein sequence ID" value="CAF9920063.1"/>
    <property type="molecule type" value="Genomic_DNA"/>
</dbReference>
<accession>A0A8H3III9</accession>
<dbReference type="Proteomes" id="UP000664534">
    <property type="component" value="Unassembled WGS sequence"/>
</dbReference>
<evidence type="ECO:0000259" key="3">
    <source>
        <dbReference type="Pfam" id="PF20237"/>
    </source>
</evidence>
<feature type="transmembrane region" description="Helical" evidence="2">
    <location>
        <begin position="261"/>
        <end position="281"/>
    </location>
</feature>
<keyword evidence="2" id="KW-0472">Membrane</keyword>